<dbReference type="EMBL" id="ML211029">
    <property type="protein sequence ID" value="TFK91055.1"/>
    <property type="molecule type" value="Genomic_DNA"/>
</dbReference>
<dbReference type="SUPFAM" id="SSF52047">
    <property type="entry name" value="RNI-like"/>
    <property type="match status" value="1"/>
</dbReference>
<dbReference type="InterPro" id="IPR032675">
    <property type="entry name" value="LRR_dom_sf"/>
</dbReference>
<accession>A0A5C3PMV5</accession>
<sequence length="533" mass="60187">MDARMDSTPKESTGTPTPALNYDVLLNVIDQSRSLQTGLAIVSTCRVLYHDGARILLGKPVTLSTEPGLRSFLYFLRSAPLSRPQHLRDLSLHMSDIQPKLARRLGRICPSMTGLESLSVWFPERILASDPGLVAGLAKLDSLTRLSLSCSGTLVCTLLRLLHAPLKIISLSWGYDDFSPPGRIYWETVDEDDWPEHHPTILLENFANTLEELTCQWWYTGEEYIRPRKTFPRLQRLSIEHVHSVYVAPYVQAFPNLAQVSVLTYVEENMSCDEVDEDLEDNHELNVSRQLLPASVHGGTWEHMEEFKGSFVDFYVLGFACHIPRLNLDAQSSDLYLPFFAETLSHTRPTYLKLTTRSNNDCDGLQWLSAALREMSAQAQSSLETIEIQYVFERSVPNVDLAAAMEEFASAIEEINVGALNLTIVANTRPDFTDGHWAVWNSAMNSTSVLPAAKRRSEHTAAKAPRKPPPPLTAKERMMEDFDVAAYTRRLVEALQTLRDVEIVIERPRQRGRRVATLARDGSRTVECLEYQE</sequence>
<evidence type="ECO:0000313" key="3">
    <source>
        <dbReference type="Proteomes" id="UP000308197"/>
    </source>
</evidence>
<name>A0A5C3PMV5_9APHY</name>
<dbReference type="InParanoid" id="A0A5C3PMV5"/>
<organism evidence="2 3">
    <name type="scientific">Polyporus arcularius HHB13444</name>
    <dbReference type="NCBI Taxonomy" id="1314778"/>
    <lineage>
        <taxon>Eukaryota</taxon>
        <taxon>Fungi</taxon>
        <taxon>Dikarya</taxon>
        <taxon>Basidiomycota</taxon>
        <taxon>Agaricomycotina</taxon>
        <taxon>Agaricomycetes</taxon>
        <taxon>Polyporales</taxon>
        <taxon>Polyporaceae</taxon>
        <taxon>Polyporus</taxon>
    </lineage>
</organism>
<evidence type="ECO:0008006" key="4">
    <source>
        <dbReference type="Google" id="ProtNLM"/>
    </source>
</evidence>
<evidence type="ECO:0000313" key="2">
    <source>
        <dbReference type="EMBL" id="TFK91055.1"/>
    </source>
</evidence>
<dbReference type="Gene3D" id="3.80.10.10">
    <property type="entry name" value="Ribonuclease Inhibitor"/>
    <property type="match status" value="1"/>
</dbReference>
<feature type="region of interest" description="Disordered" evidence="1">
    <location>
        <begin position="451"/>
        <end position="474"/>
    </location>
</feature>
<evidence type="ECO:0000256" key="1">
    <source>
        <dbReference type="SAM" id="MobiDB-lite"/>
    </source>
</evidence>
<gene>
    <name evidence="2" type="ORF">K466DRAFT_563157</name>
</gene>
<proteinExistence type="predicted"/>
<protein>
    <recommendedName>
        <fullName evidence="4">F-box domain-containing protein</fullName>
    </recommendedName>
</protein>
<dbReference type="Proteomes" id="UP000308197">
    <property type="component" value="Unassembled WGS sequence"/>
</dbReference>
<reference evidence="2 3" key="1">
    <citation type="journal article" date="2019" name="Nat. Ecol. Evol.">
        <title>Megaphylogeny resolves global patterns of mushroom evolution.</title>
        <authorList>
            <person name="Varga T."/>
            <person name="Krizsan K."/>
            <person name="Foldi C."/>
            <person name="Dima B."/>
            <person name="Sanchez-Garcia M."/>
            <person name="Sanchez-Ramirez S."/>
            <person name="Szollosi G.J."/>
            <person name="Szarkandi J.G."/>
            <person name="Papp V."/>
            <person name="Albert L."/>
            <person name="Andreopoulos W."/>
            <person name="Angelini C."/>
            <person name="Antonin V."/>
            <person name="Barry K.W."/>
            <person name="Bougher N.L."/>
            <person name="Buchanan P."/>
            <person name="Buyck B."/>
            <person name="Bense V."/>
            <person name="Catcheside P."/>
            <person name="Chovatia M."/>
            <person name="Cooper J."/>
            <person name="Damon W."/>
            <person name="Desjardin D."/>
            <person name="Finy P."/>
            <person name="Geml J."/>
            <person name="Haridas S."/>
            <person name="Hughes K."/>
            <person name="Justo A."/>
            <person name="Karasinski D."/>
            <person name="Kautmanova I."/>
            <person name="Kiss B."/>
            <person name="Kocsube S."/>
            <person name="Kotiranta H."/>
            <person name="LaButti K.M."/>
            <person name="Lechner B.E."/>
            <person name="Liimatainen K."/>
            <person name="Lipzen A."/>
            <person name="Lukacs Z."/>
            <person name="Mihaltcheva S."/>
            <person name="Morgado L.N."/>
            <person name="Niskanen T."/>
            <person name="Noordeloos M.E."/>
            <person name="Ohm R.A."/>
            <person name="Ortiz-Santana B."/>
            <person name="Ovrebo C."/>
            <person name="Racz N."/>
            <person name="Riley R."/>
            <person name="Savchenko A."/>
            <person name="Shiryaev A."/>
            <person name="Soop K."/>
            <person name="Spirin V."/>
            <person name="Szebenyi C."/>
            <person name="Tomsovsky M."/>
            <person name="Tulloss R.E."/>
            <person name="Uehling J."/>
            <person name="Grigoriev I.V."/>
            <person name="Vagvolgyi C."/>
            <person name="Papp T."/>
            <person name="Martin F.M."/>
            <person name="Miettinen O."/>
            <person name="Hibbett D.S."/>
            <person name="Nagy L.G."/>
        </authorList>
    </citation>
    <scope>NUCLEOTIDE SEQUENCE [LARGE SCALE GENOMIC DNA]</scope>
    <source>
        <strain evidence="2 3">HHB13444</strain>
    </source>
</reference>
<dbReference type="AlphaFoldDB" id="A0A5C3PMV5"/>
<keyword evidence="3" id="KW-1185">Reference proteome</keyword>